<keyword evidence="12 14" id="KW-0456">Lyase</keyword>
<dbReference type="GO" id="GO:0102158">
    <property type="term" value="F:very-long-chain (3R)-3-hydroxyacyl-CoA dehydratase activity"/>
    <property type="evidence" value="ECO:0007669"/>
    <property type="project" value="UniProtKB-EC"/>
</dbReference>
<evidence type="ECO:0000313" key="16">
    <source>
        <dbReference type="Proteomes" id="UP000807469"/>
    </source>
</evidence>
<evidence type="ECO:0000256" key="3">
    <source>
        <dbReference type="ARBA" id="ARBA00007811"/>
    </source>
</evidence>
<gene>
    <name evidence="15" type="ORF">BDN70DRAFT_890923</name>
</gene>
<evidence type="ECO:0000256" key="8">
    <source>
        <dbReference type="ARBA" id="ARBA00022989"/>
    </source>
</evidence>
<evidence type="ECO:0000256" key="14">
    <source>
        <dbReference type="RuleBase" id="RU363109"/>
    </source>
</evidence>
<comment type="catalytic activity">
    <reaction evidence="13 14">
        <text>a very-long-chain (3R)-3-hydroxyacyl-CoA = a very-long-chain (2E)-enoyl-CoA + H2O</text>
        <dbReference type="Rhea" id="RHEA:45812"/>
        <dbReference type="ChEBI" id="CHEBI:15377"/>
        <dbReference type="ChEBI" id="CHEBI:83728"/>
        <dbReference type="ChEBI" id="CHEBI:85440"/>
        <dbReference type="EC" id="4.2.1.134"/>
    </reaction>
</comment>
<dbReference type="Proteomes" id="UP000807469">
    <property type="component" value="Unassembled WGS sequence"/>
</dbReference>
<keyword evidence="14" id="KW-0256">Endoplasmic reticulum</keyword>
<evidence type="ECO:0000256" key="5">
    <source>
        <dbReference type="ARBA" id="ARBA00022516"/>
    </source>
</evidence>
<keyword evidence="5 14" id="KW-0444">Lipid biosynthesis</keyword>
<evidence type="ECO:0000256" key="10">
    <source>
        <dbReference type="ARBA" id="ARBA00023136"/>
    </source>
</evidence>
<keyword evidence="16" id="KW-1185">Reference proteome</keyword>
<comment type="pathway">
    <text evidence="2 14">Lipid metabolism; fatty acid biosynthesis.</text>
</comment>
<feature type="transmembrane region" description="Helical" evidence="14">
    <location>
        <begin position="168"/>
        <end position="186"/>
    </location>
</feature>
<keyword evidence="7 14" id="KW-0276">Fatty acid metabolism</keyword>
<keyword evidence="9 14" id="KW-0443">Lipid metabolism</keyword>
<evidence type="ECO:0000256" key="12">
    <source>
        <dbReference type="ARBA" id="ARBA00023239"/>
    </source>
</evidence>
<evidence type="ECO:0000256" key="1">
    <source>
        <dbReference type="ARBA" id="ARBA00004141"/>
    </source>
</evidence>
<dbReference type="OrthoDB" id="46988at2759"/>
<comment type="function">
    <text evidence="14">Catalyzes the third of the four reactions of the long-chain fatty acids elongation cycle. This endoplasmic reticulum-bound enzymatic process, allows the addition of two carbons to the chain of long- and very long-chain fatty acids/VLCFAs per cycle. This enzyme catalyzes the dehydration of the 3-hydroxyacyl-CoA intermediate into trans-2,3-enoyl-CoA, within each cycle of fatty acid elongation. Thereby, it participates to the production of VLCFAs of different chain lengths that are involved in multiple biological processes as precursors of membrane lipids and lipid mediators.</text>
</comment>
<comment type="similarity">
    <text evidence="3 14">Belongs to the very long-chain fatty acids dehydratase HACD family.</text>
</comment>
<dbReference type="PANTHER" id="PTHR11035">
    <property type="entry name" value="VERY-LONG-CHAIN (3R)-3-HYDROXYACYL-COA DEHYDRATASE"/>
    <property type="match status" value="1"/>
</dbReference>
<comment type="caution">
    <text evidence="14">Lacks conserved residue(s) required for the propagation of feature annotation.</text>
</comment>
<evidence type="ECO:0000256" key="4">
    <source>
        <dbReference type="ARBA" id="ARBA00013122"/>
    </source>
</evidence>
<evidence type="ECO:0000256" key="6">
    <source>
        <dbReference type="ARBA" id="ARBA00022692"/>
    </source>
</evidence>
<dbReference type="EMBL" id="MU155143">
    <property type="protein sequence ID" value="KAF9484442.1"/>
    <property type="molecule type" value="Genomic_DNA"/>
</dbReference>
<feature type="transmembrane region" description="Helical" evidence="14">
    <location>
        <begin position="28"/>
        <end position="51"/>
    </location>
</feature>
<organism evidence="15 16">
    <name type="scientific">Pholiota conissans</name>
    <dbReference type="NCBI Taxonomy" id="109636"/>
    <lineage>
        <taxon>Eukaryota</taxon>
        <taxon>Fungi</taxon>
        <taxon>Dikarya</taxon>
        <taxon>Basidiomycota</taxon>
        <taxon>Agaricomycotina</taxon>
        <taxon>Agaricomycetes</taxon>
        <taxon>Agaricomycetidae</taxon>
        <taxon>Agaricales</taxon>
        <taxon>Agaricineae</taxon>
        <taxon>Strophariaceae</taxon>
        <taxon>Pholiota</taxon>
    </lineage>
</organism>
<proteinExistence type="inferred from homology"/>
<reference evidence="15" key="1">
    <citation type="submission" date="2020-11" db="EMBL/GenBank/DDBJ databases">
        <authorList>
            <consortium name="DOE Joint Genome Institute"/>
            <person name="Ahrendt S."/>
            <person name="Riley R."/>
            <person name="Andreopoulos W."/>
            <person name="Labutti K."/>
            <person name="Pangilinan J."/>
            <person name="Ruiz-Duenas F.J."/>
            <person name="Barrasa J.M."/>
            <person name="Sanchez-Garcia M."/>
            <person name="Camarero S."/>
            <person name="Miyauchi S."/>
            <person name="Serrano A."/>
            <person name="Linde D."/>
            <person name="Babiker R."/>
            <person name="Drula E."/>
            <person name="Ayuso-Fernandez I."/>
            <person name="Pacheco R."/>
            <person name="Padilla G."/>
            <person name="Ferreira P."/>
            <person name="Barriuso J."/>
            <person name="Kellner H."/>
            <person name="Castanera R."/>
            <person name="Alfaro M."/>
            <person name="Ramirez L."/>
            <person name="Pisabarro A.G."/>
            <person name="Kuo A."/>
            <person name="Tritt A."/>
            <person name="Lipzen A."/>
            <person name="He G."/>
            <person name="Yan M."/>
            <person name="Ng V."/>
            <person name="Cullen D."/>
            <person name="Martin F."/>
            <person name="Rosso M.-N."/>
            <person name="Henrissat B."/>
            <person name="Hibbett D."/>
            <person name="Martinez A.T."/>
            <person name="Grigoriev I.V."/>
        </authorList>
    </citation>
    <scope>NUCLEOTIDE SEQUENCE</scope>
    <source>
        <strain evidence="15">CIRM-BRFM 674</strain>
    </source>
</reference>
<evidence type="ECO:0000256" key="2">
    <source>
        <dbReference type="ARBA" id="ARBA00005194"/>
    </source>
</evidence>
<accession>A0A9P5ZBJ9</accession>
<dbReference type="Pfam" id="PF04387">
    <property type="entry name" value="PTPLA"/>
    <property type="match status" value="1"/>
</dbReference>
<dbReference type="GO" id="GO:0042761">
    <property type="term" value="P:very long-chain fatty acid biosynthetic process"/>
    <property type="evidence" value="ECO:0007669"/>
    <property type="project" value="TreeGrafter"/>
</dbReference>
<evidence type="ECO:0000256" key="7">
    <source>
        <dbReference type="ARBA" id="ARBA00022832"/>
    </source>
</evidence>
<dbReference type="GO" id="GO:0030148">
    <property type="term" value="P:sphingolipid biosynthetic process"/>
    <property type="evidence" value="ECO:0007669"/>
    <property type="project" value="TreeGrafter"/>
</dbReference>
<dbReference type="PANTHER" id="PTHR11035:SF3">
    <property type="entry name" value="VERY-LONG-CHAIN (3R)-3-HYDROXYACYL-COA DEHYDRATASE"/>
    <property type="match status" value="1"/>
</dbReference>
<feature type="transmembrane region" description="Helical" evidence="14">
    <location>
        <begin position="248"/>
        <end position="268"/>
    </location>
</feature>
<protein>
    <recommendedName>
        <fullName evidence="4 14">Very-long-chain (3R)-3-hydroxyacyl-CoA dehydratase</fullName>
        <ecNumber evidence="4 14">4.2.1.134</ecNumber>
    </recommendedName>
</protein>
<keyword evidence="10 14" id="KW-0472">Membrane</keyword>
<comment type="caution">
    <text evidence="15">The sequence shown here is derived from an EMBL/GenBank/DDBJ whole genome shotgun (WGS) entry which is preliminary data.</text>
</comment>
<name>A0A9P5ZBJ9_9AGAR</name>
<keyword evidence="11 14" id="KW-0275">Fatty acid biosynthesis</keyword>
<comment type="subcellular location">
    <subcellularLocation>
        <location evidence="14">Endoplasmic reticulum membrane</location>
        <topology evidence="14">Multi-pass membrane protein</topology>
    </subcellularLocation>
    <subcellularLocation>
        <location evidence="1">Membrane</location>
        <topology evidence="1">Multi-pass membrane protein</topology>
    </subcellularLocation>
</comment>
<dbReference type="GO" id="GO:0030497">
    <property type="term" value="P:fatty acid elongation"/>
    <property type="evidence" value="ECO:0007669"/>
    <property type="project" value="TreeGrafter"/>
</dbReference>
<dbReference type="GO" id="GO:0005789">
    <property type="term" value="C:endoplasmic reticulum membrane"/>
    <property type="evidence" value="ECO:0007669"/>
    <property type="project" value="UniProtKB-SubCell"/>
</dbReference>
<dbReference type="EC" id="4.2.1.134" evidence="4 14"/>
<evidence type="ECO:0000256" key="13">
    <source>
        <dbReference type="ARBA" id="ARBA00036671"/>
    </source>
</evidence>
<keyword evidence="8 14" id="KW-1133">Transmembrane helix</keyword>
<keyword evidence="6 14" id="KW-0812">Transmembrane</keyword>
<feature type="transmembrane region" description="Helical" evidence="14">
    <location>
        <begin position="207"/>
        <end position="226"/>
    </location>
</feature>
<evidence type="ECO:0000313" key="15">
    <source>
        <dbReference type="EMBL" id="KAF9484442.1"/>
    </source>
</evidence>
<dbReference type="InterPro" id="IPR007482">
    <property type="entry name" value="Tyr_Pase-like_PTPLA"/>
</dbReference>
<evidence type="ECO:0000256" key="9">
    <source>
        <dbReference type="ARBA" id="ARBA00023098"/>
    </source>
</evidence>
<dbReference type="AlphaFoldDB" id="A0A9P5ZBJ9"/>
<sequence length="287" mass="32325">MSGTVKKPKQLPSTPTSKAMPKAIKAYLIFYNVASALGWGYILLLTLTHIFNLDGNSDVSAAHTKTATSVISRVLSSFSSPLKILKASSVESQLPAYLQPLYRRTETTFTRVGVKTAFVQSFATLEVVHVLLKWVRSPLQTTAMQVASRLFLVWGIAEQFPEVRSNPLYTSMVLAWSVTEIIRYSFYAFNLVGRNPHALLWLRYTSFYILYPLGAGSEAFLIYATLPSSPLIPGWQAWFQGTWKPTDYARGILFLIWWPGLYVMYTYMISQRRKVIGKPGGKTLKTN</sequence>
<evidence type="ECO:0000256" key="11">
    <source>
        <dbReference type="ARBA" id="ARBA00023160"/>
    </source>
</evidence>